<comment type="catalytic activity">
    <reaction evidence="2">
        <text>2 GTP = 3',3'-c-di-GMP + 2 diphosphate</text>
        <dbReference type="Rhea" id="RHEA:24898"/>
        <dbReference type="ChEBI" id="CHEBI:33019"/>
        <dbReference type="ChEBI" id="CHEBI:37565"/>
        <dbReference type="ChEBI" id="CHEBI:58805"/>
        <dbReference type="EC" id="2.7.7.65"/>
    </reaction>
</comment>
<dbReference type="InterPro" id="IPR000160">
    <property type="entry name" value="GGDEF_dom"/>
</dbReference>
<comment type="caution">
    <text evidence="4">The sequence shown here is derived from an EMBL/GenBank/DDBJ whole genome shotgun (WGS) entry which is preliminary data.</text>
</comment>
<dbReference type="GO" id="GO:1902201">
    <property type="term" value="P:negative regulation of bacterial-type flagellum-dependent cell motility"/>
    <property type="evidence" value="ECO:0007669"/>
    <property type="project" value="TreeGrafter"/>
</dbReference>
<dbReference type="CDD" id="cd01949">
    <property type="entry name" value="GGDEF"/>
    <property type="match status" value="1"/>
</dbReference>
<organism evidence="4 5">
    <name type="scientific">Massilia timonae CCUG 45783</name>
    <dbReference type="NCBI Taxonomy" id="883126"/>
    <lineage>
        <taxon>Bacteria</taxon>
        <taxon>Pseudomonadati</taxon>
        <taxon>Pseudomonadota</taxon>
        <taxon>Betaproteobacteria</taxon>
        <taxon>Burkholderiales</taxon>
        <taxon>Oxalobacteraceae</taxon>
        <taxon>Telluria group</taxon>
        <taxon>Massilia</taxon>
    </lineage>
</organism>
<proteinExistence type="predicted"/>
<gene>
    <name evidence="4" type="ORF">HMPREF9710_02584</name>
</gene>
<dbReference type="SMART" id="SM00267">
    <property type="entry name" value="GGDEF"/>
    <property type="match status" value="1"/>
</dbReference>
<protein>
    <recommendedName>
        <fullName evidence="1">diguanylate cyclase</fullName>
        <ecNumber evidence="1">2.7.7.65</ecNumber>
    </recommendedName>
</protein>
<dbReference type="SUPFAM" id="SSF55073">
    <property type="entry name" value="Nucleotide cyclase"/>
    <property type="match status" value="1"/>
</dbReference>
<dbReference type="STRING" id="47229.LO55_3279"/>
<dbReference type="PATRIC" id="fig|883126.3.peg.2606"/>
<feature type="domain" description="GGDEF" evidence="3">
    <location>
        <begin position="223"/>
        <end position="347"/>
    </location>
</feature>
<evidence type="ECO:0000313" key="4">
    <source>
        <dbReference type="EMBL" id="EKU82136.1"/>
    </source>
</evidence>
<accession>K9DFS0</accession>
<dbReference type="GO" id="GO:0005886">
    <property type="term" value="C:plasma membrane"/>
    <property type="evidence" value="ECO:0007669"/>
    <property type="project" value="TreeGrafter"/>
</dbReference>
<dbReference type="EC" id="2.7.7.65" evidence="1"/>
<dbReference type="GO" id="GO:0052621">
    <property type="term" value="F:diguanylate cyclase activity"/>
    <property type="evidence" value="ECO:0007669"/>
    <property type="project" value="UniProtKB-EC"/>
</dbReference>
<evidence type="ECO:0000313" key="5">
    <source>
        <dbReference type="Proteomes" id="UP000009874"/>
    </source>
</evidence>
<evidence type="ECO:0000256" key="2">
    <source>
        <dbReference type="ARBA" id="ARBA00034247"/>
    </source>
</evidence>
<dbReference type="InterPro" id="IPR029787">
    <property type="entry name" value="Nucleotide_cyclase"/>
</dbReference>
<dbReference type="Pfam" id="PF00990">
    <property type="entry name" value="GGDEF"/>
    <property type="match status" value="1"/>
</dbReference>
<dbReference type="NCBIfam" id="TIGR00254">
    <property type="entry name" value="GGDEF"/>
    <property type="match status" value="1"/>
</dbReference>
<dbReference type="OrthoDB" id="5571399at2"/>
<dbReference type="PROSITE" id="PS50887">
    <property type="entry name" value="GGDEF"/>
    <property type="match status" value="1"/>
</dbReference>
<dbReference type="AlphaFoldDB" id="K9DFS0"/>
<dbReference type="HOGENOM" id="CLU_786722_0_0_4"/>
<dbReference type="InterPro" id="IPR043128">
    <property type="entry name" value="Rev_trsase/Diguanyl_cyclase"/>
</dbReference>
<keyword evidence="5" id="KW-1185">Reference proteome</keyword>
<evidence type="ECO:0000259" key="3">
    <source>
        <dbReference type="PROSITE" id="PS50887"/>
    </source>
</evidence>
<evidence type="ECO:0000256" key="1">
    <source>
        <dbReference type="ARBA" id="ARBA00012528"/>
    </source>
</evidence>
<sequence>MTHMTERDLDLEARQLRALLTMSRELMQADKPFTALALAGRAMAELTHIDSALLLVRGEINECIAFDHAGTPTKGASGHDRYRMALARLDSGADEPAMVDPCTMLVGVPTRHTMAVLAAGWTGDAAPETWDVRRRLLSTILELAIATLGRISARTSLEALVSIQYEQMAGTALAHADELARRDESEGEARALALTDVLTGLNNRRGFFVQAEHMFKLARRKQAGCAVIYADIDGLKLVNDQLGHAVGDQLIQDAASVLRESLRDSDVLARFGGDEFVAFALDDAHPSAILARLQDNLRAFNLMQERTYLLAVSAGAVKCDPGSGTALLDYVQLADREMYLHKRSCLH</sequence>
<reference evidence="4 5" key="1">
    <citation type="submission" date="2012-09" db="EMBL/GenBank/DDBJ databases">
        <title>The Genome Sequence of Massilia timonae CCUG 45783.</title>
        <authorList>
            <consortium name="The Broad Institute Genome Sequencing Platform"/>
            <person name="Earl A."/>
            <person name="Ward D."/>
            <person name="Feldgarden M."/>
            <person name="Gevers D."/>
            <person name="Huys G."/>
            <person name="Walker B."/>
            <person name="Young S.K."/>
            <person name="Zeng Q."/>
            <person name="Gargeya S."/>
            <person name="Fitzgerald M."/>
            <person name="Haas B."/>
            <person name="Abouelleil A."/>
            <person name="Alvarado L."/>
            <person name="Arachchi H.M."/>
            <person name="Berlin A.M."/>
            <person name="Chapman S.B."/>
            <person name="Goldberg J."/>
            <person name="Griggs A."/>
            <person name="Gujja S."/>
            <person name="Hansen M."/>
            <person name="Howarth C."/>
            <person name="Imamovic A."/>
            <person name="Larimer J."/>
            <person name="McCowen C."/>
            <person name="Montmayeur A."/>
            <person name="Murphy C."/>
            <person name="Neiman D."/>
            <person name="Pearson M."/>
            <person name="Priest M."/>
            <person name="Roberts A."/>
            <person name="Saif S."/>
            <person name="Shea T."/>
            <person name="Sisk P."/>
            <person name="Sykes S."/>
            <person name="Wortman J."/>
            <person name="Nusbaum C."/>
            <person name="Birren B."/>
        </authorList>
    </citation>
    <scope>NUCLEOTIDE SEQUENCE [LARGE SCALE GENOMIC DNA]</scope>
    <source>
        <strain evidence="4 5">CCUG 45783</strain>
    </source>
</reference>
<dbReference type="EMBL" id="AGZI01000030">
    <property type="protein sequence ID" value="EKU82136.1"/>
    <property type="molecule type" value="Genomic_DNA"/>
</dbReference>
<dbReference type="Gene3D" id="3.30.70.270">
    <property type="match status" value="1"/>
</dbReference>
<dbReference type="PANTHER" id="PTHR45138">
    <property type="entry name" value="REGULATORY COMPONENTS OF SENSORY TRANSDUCTION SYSTEM"/>
    <property type="match status" value="1"/>
</dbReference>
<dbReference type="InterPro" id="IPR050469">
    <property type="entry name" value="Diguanylate_Cyclase"/>
</dbReference>
<dbReference type="GO" id="GO:0043709">
    <property type="term" value="P:cell adhesion involved in single-species biofilm formation"/>
    <property type="evidence" value="ECO:0007669"/>
    <property type="project" value="TreeGrafter"/>
</dbReference>
<dbReference type="Proteomes" id="UP000009874">
    <property type="component" value="Unassembled WGS sequence"/>
</dbReference>
<dbReference type="PANTHER" id="PTHR45138:SF9">
    <property type="entry name" value="DIGUANYLATE CYCLASE DGCM-RELATED"/>
    <property type="match status" value="1"/>
</dbReference>
<name>K9DFS0_9BURK</name>
<dbReference type="eggNOG" id="COG2199">
    <property type="taxonomic scope" value="Bacteria"/>
</dbReference>